<keyword evidence="8" id="KW-1185">Reference proteome</keyword>
<dbReference type="PANTHER" id="PTHR43027:SF2">
    <property type="entry name" value="TRANSPORT PERMEASE PROTEIN"/>
    <property type="match status" value="1"/>
</dbReference>
<evidence type="ECO:0000256" key="2">
    <source>
        <dbReference type="ARBA" id="ARBA00022692"/>
    </source>
</evidence>
<feature type="transmembrane region" description="Helical" evidence="5">
    <location>
        <begin position="264"/>
        <end position="282"/>
    </location>
</feature>
<evidence type="ECO:0000313" key="7">
    <source>
        <dbReference type="EMBL" id="GAB96047.1"/>
    </source>
</evidence>
<evidence type="ECO:0000313" key="8">
    <source>
        <dbReference type="Proteomes" id="UP000008366"/>
    </source>
</evidence>
<protein>
    <submittedName>
        <fullName evidence="7">Putative ABC transporter permease protein</fullName>
    </submittedName>
</protein>
<evidence type="ECO:0000256" key="5">
    <source>
        <dbReference type="SAM" id="Phobius"/>
    </source>
</evidence>
<evidence type="ECO:0000256" key="3">
    <source>
        <dbReference type="ARBA" id="ARBA00022989"/>
    </source>
</evidence>
<dbReference type="Proteomes" id="UP000008366">
    <property type="component" value="Unassembled WGS sequence"/>
</dbReference>
<keyword evidence="3 5" id="KW-1133">Transmembrane helix</keyword>
<keyword evidence="2 5" id="KW-0812">Transmembrane</keyword>
<comment type="caution">
    <text evidence="7">The sequence shown here is derived from an EMBL/GenBank/DDBJ whole genome shotgun (WGS) entry which is preliminary data.</text>
</comment>
<dbReference type="STRING" id="1184609.KILIM_031_00190"/>
<feature type="transmembrane region" description="Helical" evidence="5">
    <location>
        <begin position="58"/>
        <end position="80"/>
    </location>
</feature>
<proteinExistence type="predicted"/>
<feature type="transmembrane region" description="Helical" evidence="5">
    <location>
        <begin position="199"/>
        <end position="220"/>
    </location>
</feature>
<organism evidence="7 8">
    <name type="scientific">Kineosphaera limosa NBRC 100340</name>
    <dbReference type="NCBI Taxonomy" id="1184609"/>
    <lineage>
        <taxon>Bacteria</taxon>
        <taxon>Bacillati</taxon>
        <taxon>Actinomycetota</taxon>
        <taxon>Actinomycetes</taxon>
        <taxon>Micrococcales</taxon>
        <taxon>Dermatophilaceae</taxon>
        <taxon>Kineosphaera</taxon>
    </lineage>
</organism>
<dbReference type="AlphaFoldDB" id="K6WVA9"/>
<dbReference type="OrthoDB" id="3214063at2"/>
<evidence type="ECO:0000256" key="4">
    <source>
        <dbReference type="ARBA" id="ARBA00023136"/>
    </source>
</evidence>
<comment type="subcellular location">
    <subcellularLocation>
        <location evidence="1">Membrane</location>
        <topology evidence="1">Multi-pass membrane protein</topology>
    </subcellularLocation>
</comment>
<dbReference type="eggNOG" id="COG0842">
    <property type="taxonomic scope" value="Bacteria"/>
</dbReference>
<accession>K6WVA9</accession>
<gene>
    <name evidence="7" type="ORF">KILIM_031_00190</name>
</gene>
<dbReference type="GO" id="GO:0140359">
    <property type="term" value="F:ABC-type transporter activity"/>
    <property type="evidence" value="ECO:0007669"/>
    <property type="project" value="InterPro"/>
</dbReference>
<sequence>MTSRTASPAHTDNSDLDRSAAGISVAPRTQTPDPAPRLRQVYALARAEWGQLLNNKVALLNCFALPALMVFFFAGIGGFTGISFGALAPMLVLGTALLFVVYYTLVTSFVARRESLLLKRLRSGEAGDGVIVAGIAAPFVLITIAQTGAAALAAVLWLDVPARPQMALIGLAAVLGSLAWVSLAVASTGPTKSVEHAQITTLPMILVPLLLSGISLPLAMMPEAMQSVAHFAPMTPVVELTHLGMTGQTVLGETLTGLALAREVAVECAVLLGWTVIGWWVSRRTLRWESRS</sequence>
<feature type="transmembrane region" description="Helical" evidence="5">
    <location>
        <begin position="164"/>
        <end position="187"/>
    </location>
</feature>
<dbReference type="GO" id="GO:0016020">
    <property type="term" value="C:membrane"/>
    <property type="evidence" value="ECO:0007669"/>
    <property type="project" value="UniProtKB-SubCell"/>
</dbReference>
<feature type="transmembrane region" description="Helical" evidence="5">
    <location>
        <begin position="130"/>
        <end position="158"/>
    </location>
</feature>
<dbReference type="InterPro" id="IPR013525">
    <property type="entry name" value="ABC2_TM"/>
</dbReference>
<reference evidence="7 8" key="1">
    <citation type="submission" date="2012-08" db="EMBL/GenBank/DDBJ databases">
        <title>Whole genome shotgun sequence of Kineosphaera limosa NBRC 100340.</title>
        <authorList>
            <person name="Yoshida I."/>
            <person name="Isaki S."/>
            <person name="Hosoyama A."/>
            <person name="Tsuchikane K."/>
            <person name="Katsumata H."/>
            <person name="Ando Y."/>
            <person name="Ohji S."/>
            <person name="Hamada M."/>
            <person name="Tamura T."/>
            <person name="Yamazoe A."/>
            <person name="Yamazaki S."/>
            <person name="Fujita N."/>
        </authorList>
    </citation>
    <scope>NUCLEOTIDE SEQUENCE [LARGE SCALE GENOMIC DNA]</scope>
    <source>
        <strain evidence="7 8">NBRC 100340</strain>
    </source>
</reference>
<feature type="domain" description="ABC-2 type transporter transmembrane" evidence="6">
    <location>
        <begin position="39"/>
        <end position="240"/>
    </location>
</feature>
<dbReference type="PANTHER" id="PTHR43027">
    <property type="entry name" value="DOXORUBICIN RESISTANCE ABC TRANSPORTER PERMEASE PROTEIN DRRC-RELATED"/>
    <property type="match status" value="1"/>
</dbReference>
<dbReference type="RefSeq" id="WP_006592579.1">
    <property type="nucleotide sequence ID" value="NZ_BAHD01000031.1"/>
</dbReference>
<feature type="transmembrane region" description="Helical" evidence="5">
    <location>
        <begin position="86"/>
        <end position="110"/>
    </location>
</feature>
<dbReference type="Pfam" id="PF01061">
    <property type="entry name" value="ABC2_membrane"/>
    <property type="match status" value="1"/>
</dbReference>
<dbReference type="EMBL" id="BAHD01000031">
    <property type="protein sequence ID" value="GAB96047.1"/>
    <property type="molecule type" value="Genomic_DNA"/>
</dbReference>
<keyword evidence="4 5" id="KW-0472">Membrane</keyword>
<evidence type="ECO:0000256" key="1">
    <source>
        <dbReference type="ARBA" id="ARBA00004141"/>
    </source>
</evidence>
<evidence type="ECO:0000259" key="6">
    <source>
        <dbReference type="Pfam" id="PF01061"/>
    </source>
</evidence>
<name>K6WVA9_9MICO</name>
<dbReference type="InterPro" id="IPR052902">
    <property type="entry name" value="ABC-2_transporter"/>
</dbReference>